<evidence type="ECO:0000313" key="2">
    <source>
        <dbReference type="EnsemblPlants" id="ONIVA12G04030.6"/>
    </source>
</evidence>
<evidence type="ECO:0000313" key="3">
    <source>
        <dbReference type="Proteomes" id="UP000006591"/>
    </source>
</evidence>
<reference evidence="2" key="1">
    <citation type="submission" date="2015-04" db="UniProtKB">
        <authorList>
            <consortium name="EnsemblPlants"/>
        </authorList>
    </citation>
    <scope>IDENTIFICATION</scope>
    <source>
        <strain evidence="2">SL10</strain>
    </source>
</reference>
<reference evidence="2" key="2">
    <citation type="submission" date="2018-04" db="EMBL/GenBank/DDBJ databases">
        <title>OnivRS2 (Oryza nivara Reference Sequence Version 2).</title>
        <authorList>
            <person name="Zhang J."/>
            <person name="Kudrna D."/>
            <person name="Lee S."/>
            <person name="Talag J."/>
            <person name="Rajasekar S."/>
            <person name="Welchert J."/>
            <person name="Hsing Y.-I."/>
            <person name="Wing R.A."/>
        </authorList>
    </citation>
    <scope>NUCLEOTIDE SEQUENCE [LARGE SCALE GENOMIC DNA]</scope>
    <source>
        <strain evidence="2">SL10</strain>
    </source>
</reference>
<keyword evidence="3" id="KW-1185">Reference proteome</keyword>
<organism evidence="2">
    <name type="scientific">Oryza nivara</name>
    <name type="common">Indian wild rice</name>
    <name type="synonym">Oryza sativa f. spontanea</name>
    <dbReference type="NCBI Taxonomy" id="4536"/>
    <lineage>
        <taxon>Eukaryota</taxon>
        <taxon>Viridiplantae</taxon>
        <taxon>Streptophyta</taxon>
        <taxon>Embryophyta</taxon>
        <taxon>Tracheophyta</taxon>
        <taxon>Spermatophyta</taxon>
        <taxon>Magnoliopsida</taxon>
        <taxon>Liliopsida</taxon>
        <taxon>Poales</taxon>
        <taxon>Poaceae</taxon>
        <taxon>BOP clade</taxon>
        <taxon>Oryzoideae</taxon>
        <taxon>Oryzeae</taxon>
        <taxon>Oryzinae</taxon>
        <taxon>Oryza</taxon>
    </lineage>
</organism>
<protein>
    <submittedName>
        <fullName evidence="2">Uncharacterized protein</fullName>
    </submittedName>
</protein>
<dbReference type="EnsemblPlants" id="ONIVA12G04030.6">
    <property type="protein sequence ID" value="ONIVA12G04030.6"/>
    <property type="gene ID" value="ONIVA12G04030"/>
</dbReference>
<sequence length="66" mass="7233">MARPLPTPLRRPHAHPPPSATCSAACSSRTPPLRSADRALAGACSCFRMCECEQDREYLSIEMFIA</sequence>
<proteinExistence type="predicted"/>
<accession>A0A0E0J7B5</accession>
<dbReference type="AlphaFoldDB" id="A0A0E0J7B5"/>
<dbReference type="Proteomes" id="UP000006591">
    <property type="component" value="Chromosome 12"/>
</dbReference>
<evidence type="ECO:0000256" key="1">
    <source>
        <dbReference type="SAM" id="MobiDB-lite"/>
    </source>
</evidence>
<feature type="region of interest" description="Disordered" evidence="1">
    <location>
        <begin position="1"/>
        <end position="20"/>
    </location>
</feature>
<dbReference type="Gramene" id="ONIVA12G04030.6">
    <property type="protein sequence ID" value="ONIVA12G04030.6"/>
    <property type="gene ID" value="ONIVA12G04030"/>
</dbReference>
<name>A0A0E0J7B5_ORYNI</name>
<dbReference type="HOGENOM" id="CLU_2835554_0_0_1"/>
<feature type="compositionally biased region" description="Pro residues" evidence="1">
    <location>
        <begin position="1"/>
        <end position="19"/>
    </location>
</feature>